<feature type="region of interest" description="Disordered" evidence="1">
    <location>
        <begin position="38"/>
        <end position="66"/>
    </location>
</feature>
<keyword evidence="2" id="KW-0732">Signal</keyword>
<feature type="domain" description="Helix-hairpin-helix DNA-binding motif class 1" evidence="3">
    <location>
        <begin position="73"/>
        <end position="92"/>
    </location>
</feature>
<organism evidence="4 5">
    <name type="scientific">Sulfidibacter corallicola</name>
    <dbReference type="NCBI Taxonomy" id="2818388"/>
    <lineage>
        <taxon>Bacteria</taxon>
        <taxon>Pseudomonadati</taxon>
        <taxon>Acidobacteriota</taxon>
        <taxon>Holophagae</taxon>
        <taxon>Acanthopleuribacterales</taxon>
        <taxon>Acanthopleuribacteraceae</taxon>
        <taxon>Sulfidibacter</taxon>
    </lineage>
</organism>
<sequence>MKRNEIHVTPLRSQVPWWHRLLMLSVLLLSLTAVAEEAKTKKASPSEKNKQAQKAAPGESQGDTVNINTAGVDQLVTLPRIGPKIAERIVAFREEHGKFKKPEELMNVKGIGEKTFEKLKSKIRI</sequence>
<dbReference type="Gene3D" id="1.10.150.320">
    <property type="entry name" value="Photosystem II 12 kDa extrinsic protein"/>
    <property type="match status" value="1"/>
</dbReference>
<proteinExistence type="predicted"/>
<dbReference type="PANTHER" id="PTHR21180:SF32">
    <property type="entry name" value="ENDONUCLEASE_EXONUCLEASE_PHOSPHATASE FAMILY DOMAIN-CONTAINING PROTEIN 1"/>
    <property type="match status" value="1"/>
</dbReference>
<evidence type="ECO:0000313" key="4">
    <source>
        <dbReference type="EMBL" id="QTD53324.1"/>
    </source>
</evidence>
<evidence type="ECO:0000256" key="1">
    <source>
        <dbReference type="SAM" id="MobiDB-lite"/>
    </source>
</evidence>
<dbReference type="RefSeq" id="WP_237383426.1">
    <property type="nucleotide sequence ID" value="NZ_CP071793.1"/>
</dbReference>
<evidence type="ECO:0000259" key="3">
    <source>
        <dbReference type="SMART" id="SM00278"/>
    </source>
</evidence>
<feature type="compositionally biased region" description="Basic and acidic residues" evidence="1">
    <location>
        <begin position="38"/>
        <end position="50"/>
    </location>
</feature>
<reference evidence="4" key="1">
    <citation type="submission" date="2021-03" db="EMBL/GenBank/DDBJ databases">
        <title>Acanthopleuribacteraceae sp. M133.</title>
        <authorList>
            <person name="Wang G."/>
        </authorList>
    </citation>
    <scope>NUCLEOTIDE SEQUENCE</scope>
    <source>
        <strain evidence="4">M133</strain>
    </source>
</reference>
<dbReference type="GO" id="GO:0015627">
    <property type="term" value="C:type II protein secretion system complex"/>
    <property type="evidence" value="ECO:0007669"/>
    <property type="project" value="TreeGrafter"/>
</dbReference>
<dbReference type="InterPro" id="IPR003583">
    <property type="entry name" value="Hlx-hairpin-Hlx_DNA-bd_motif"/>
</dbReference>
<dbReference type="NCBIfam" id="TIGR00426">
    <property type="entry name" value="competence protein ComEA helix-hairpin-helix repeat region"/>
    <property type="match status" value="1"/>
</dbReference>
<dbReference type="GO" id="GO:0006281">
    <property type="term" value="P:DNA repair"/>
    <property type="evidence" value="ECO:0007669"/>
    <property type="project" value="InterPro"/>
</dbReference>
<dbReference type="GO" id="GO:0015628">
    <property type="term" value="P:protein secretion by the type II secretion system"/>
    <property type="evidence" value="ECO:0007669"/>
    <property type="project" value="TreeGrafter"/>
</dbReference>
<gene>
    <name evidence="4" type="ORF">J3U87_12790</name>
</gene>
<dbReference type="Pfam" id="PF12836">
    <property type="entry name" value="HHH_3"/>
    <property type="match status" value="1"/>
</dbReference>
<dbReference type="SUPFAM" id="SSF47781">
    <property type="entry name" value="RuvA domain 2-like"/>
    <property type="match status" value="1"/>
</dbReference>
<feature type="domain" description="Helix-hairpin-helix DNA-binding motif class 1" evidence="3">
    <location>
        <begin position="103"/>
        <end position="122"/>
    </location>
</feature>
<dbReference type="GO" id="GO:0003677">
    <property type="term" value="F:DNA binding"/>
    <property type="evidence" value="ECO:0007669"/>
    <property type="project" value="InterPro"/>
</dbReference>
<dbReference type="AlphaFoldDB" id="A0A8A4TW15"/>
<dbReference type="KEGG" id="scor:J3U87_12790"/>
<name>A0A8A4TW15_SULCO</name>
<dbReference type="PANTHER" id="PTHR21180">
    <property type="entry name" value="ENDONUCLEASE/EXONUCLEASE/PHOSPHATASE FAMILY DOMAIN-CONTAINING PROTEIN 1"/>
    <property type="match status" value="1"/>
</dbReference>
<dbReference type="EMBL" id="CP071793">
    <property type="protein sequence ID" value="QTD53324.1"/>
    <property type="molecule type" value="Genomic_DNA"/>
</dbReference>
<dbReference type="SMART" id="SM00278">
    <property type="entry name" value="HhH1"/>
    <property type="match status" value="2"/>
</dbReference>
<evidence type="ECO:0000256" key="2">
    <source>
        <dbReference type="SAM" id="SignalP"/>
    </source>
</evidence>
<dbReference type="Proteomes" id="UP000663929">
    <property type="component" value="Chromosome"/>
</dbReference>
<feature type="signal peptide" evidence="2">
    <location>
        <begin position="1"/>
        <end position="35"/>
    </location>
</feature>
<dbReference type="InterPro" id="IPR004509">
    <property type="entry name" value="Competence_ComEA_HhH"/>
</dbReference>
<evidence type="ECO:0000313" key="5">
    <source>
        <dbReference type="Proteomes" id="UP000663929"/>
    </source>
</evidence>
<protein>
    <submittedName>
        <fullName evidence="4">Helix-hairpin-helix domain-containing protein</fullName>
    </submittedName>
</protein>
<feature type="chain" id="PRO_5035231202" evidence="2">
    <location>
        <begin position="36"/>
        <end position="125"/>
    </location>
</feature>
<dbReference type="InterPro" id="IPR051675">
    <property type="entry name" value="Endo/Exo/Phosphatase_dom_1"/>
</dbReference>
<keyword evidence="5" id="KW-1185">Reference proteome</keyword>
<dbReference type="InterPro" id="IPR010994">
    <property type="entry name" value="RuvA_2-like"/>
</dbReference>
<accession>A0A8A4TW15</accession>